<evidence type="ECO:0000259" key="2">
    <source>
        <dbReference type="Pfam" id="PF03787"/>
    </source>
</evidence>
<protein>
    <submittedName>
        <fullName evidence="3">Type III-B CRISPR module RAMP protein Cmr1</fullName>
    </submittedName>
</protein>
<sequence>MREMKEKNEFTVKIKALTPIWTGDENGNCSTLRETGIIGSLRWWYEALIRGLGGYACDPTDENSRCKLDQKKFNEALKAGIPVQEALNQQICPVCQLFGCTGWARKFRLELEFNTSIPEVWIGTRKKKNNKYLKRNIAGLMSDRSVILKFIQLDSSDISTRKITLDEWALLNKTLKIIEDYGALGARTSQGNGVIKIIENNLPFKNGKIKKFGDRDNNALPNLRKFFFYKFQIQFKEDISNLIGKKVFWTHALEHTDFQDNWENWKKLWNDYHVLSIAFHVRDGIRPLESVKNKRHKIFGELGRGSKVFVSHGYKIDEKTVEVRIFGYDVNNIKNEIKEKLTENLKDKLFSTSENYIANIEISEEKTSEEILEGMK</sequence>
<proteinExistence type="predicted"/>
<dbReference type="Proteomes" id="UP000236910">
    <property type="component" value="Unassembled WGS sequence"/>
</dbReference>
<comment type="caution">
    <text evidence="3">The sequence shown here is derived from an EMBL/GenBank/DDBJ whole genome shotgun (WGS) entry which is preliminary data.</text>
</comment>
<dbReference type="GO" id="GO:0051607">
    <property type="term" value="P:defense response to virus"/>
    <property type="evidence" value="ECO:0007669"/>
    <property type="project" value="UniProtKB-KW"/>
</dbReference>
<keyword evidence="1" id="KW-0051">Antiviral defense</keyword>
<dbReference type="Pfam" id="PF03787">
    <property type="entry name" value="RAMPs"/>
    <property type="match status" value="1"/>
</dbReference>
<gene>
    <name evidence="3" type="primary">cmr1</name>
    <name evidence="3" type="ORF">C0175_02930</name>
</gene>
<feature type="domain" description="CRISPR type III-associated protein" evidence="2">
    <location>
        <begin position="13"/>
        <end position="195"/>
    </location>
</feature>
<dbReference type="EMBL" id="PNIX01000170">
    <property type="protein sequence ID" value="PMP82830.1"/>
    <property type="molecule type" value="Genomic_DNA"/>
</dbReference>
<evidence type="ECO:0000313" key="4">
    <source>
        <dbReference type="Proteomes" id="UP000236910"/>
    </source>
</evidence>
<name>A0A2J6X746_9BACT</name>
<dbReference type="InterPro" id="IPR007522">
    <property type="entry name" value="CRISPR-assoc_prot_TM1795"/>
</dbReference>
<reference evidence="3 4" key="1">
    <citation type="submission" date="2018-01" db="EMBL/GenBank/DDBJ databases">
        <title>Metagenomic assembled genomes from two thermal pools in the Uzon Caldera, Kamchatka, Russia.</title>
        <authorList>
            <person name="Wilkins L."/>
            <person name="Ettinger C."/>
        </authorList>
    </citation>
    <scope>NUCLEOTIDE SEQUENCE [LARGE SCALE GENOMIC DNA]</scope>
    <source>
        <strain evidence="3">ARK-10</strain>
    </source>
</reference>
<dbReference type="NCBIfam" id="TIGR01894">
    <property type="entry name" value="cas_TM1795_cmr1"/>
    <property type="match status" value="1"/>
</dbReference>
<dbReference type="InterPro" id="IPR005537">
    <property type="entry name" value="RAMP_III_fam"/>
</dbReference>
<accession>A0A2J6X746</accession>
<organism evidence="3 4">
    <name type="scientific">Caldisericum exile</name>
    <dbReference type="NCBI Taxonomy" id="693075"/>
    <lineage>
        <taxon>Bacteria</taxon>
        <taxon>Pseudomonadati</taxon>
        <taxon>Caldisericota/Cryosericota group</taxon>
        <taxon>Caldisericota</taxon>
        <taxon>Caldisericia</taxon>
        <taxon>Caldisericales</taxon>
        <taxon>Caldisericaceae</taxon>
        <taxon>Caldisericum</taxon>
    </lineage>
</organism>
<evidence type="ECO:0000256" key="1">
    <source>
        <dbReference type="ARBA" id="ARBA00023118"/>
    </source>
</evidence>
<dbReference type="AlphaFoldDB" id="A0A2J6X746"/>
<evidence type="ECO:0000313" key="3">
    <source>
        <dbReference type="EMBL" id="PMP82830.1"/>
    </source>
</evidence>